<feature type="domain" description="Trans-sialidase C-terminal" evidence="2">
    <location>
        <begin position="1"/>
        <end position="99"/>
    </location>
</feature>
<feature type="non-terminal residue" evidence="3">
    <location>
        <position position="1"/>
    </location>
</feature>
<evidence type="ECO:0000313" key="3">
    <source>
        <dbReference type="EMBL" id="EKF27524.1"/>
    </source>
</evidence>
<feature type="region of interest" description="Disordered" evidence="1">
    <location>
        <begin position="108"/>
        <end position="174"/>
    </location>
</feature>
<reference evidence="3 4" key="1">
    <citation type="journal article" date="2012" name="BMC Genomics">
        <title>Comparative genomic analysis of human infective Trypanosoma cruzi lineages with the bat-restricted subspecies T. cruzi marinkellei.</title>
        <authorList>
            <person name="Franzen O."/>
            <person name="Talavera-Lopez C."/>
            <person name="Ochaya S."/>
            <person name="Butler C.E."/>
            <person name="Messenger L.A."/>
            <person name="Lewis M.D."/>
            <person name="Llewellyn M.S."/>
            <person name="Marinkelle C.J."/>
            <person name="Tyler K.M."/>
            <person name="Miles M.A."/>
            <person name="Andersson B."/>
        </authorList>
    </citation>
    <scope>NUCLEOTIDE SEQUENCE [LARGE SCALE GENOMIC DNA]</scope>
    <source>
        <strain evidence="3 4">B7</strain>
    </source>
</reference>
<evidence type="ECO:0000259" key="2">
    <source>
        <dbReference type="Pfam" id="PF22925"/>
    </source>
</evidence>
<organism evidence="3 4">
    <name type="scientific">Trypanosoma cruzi marinkellei</name>
    <dbReference type="NCBI Taxonomy" id="85056"/>
    <lineage>
        <taxon>Eukaryota</taxon>
        <taxon>Discoba</taxon>
        <taxon>Euglenozoa</taxon>
        <taxon>Kinetoplastea</taxon>
        <taxon>Metakinetoplastina</taxon>
        <taxon>Trypanosomatida</taxon>
        <taxon>Trypanosomatidae</taxon>
        <taxon>Trypanosoma</taxon>
        <taxon>Schizotrypanum</taxon>
    </lineage>
</organism>
<accession>K2MPF4</accession>
<evidence type="ECO:0000313" key="4">
    <source>
        <dbReference type="Proteomes" id="UP000007350"/>
    </source>
</evidence>
<comment type="caution">
    <text evidence="3">The sequence shown here is derived from an EMBL/GenBank/DDBJ whole genome shotgun (WGS) entry which is preliminary data.</text>
</comment>
<protein>
    <submittedName>
        <fullName evidence="3">Trans-sialidase, putative</fullName>
    </submittedName>
</protein>
<dbReference type="EMBL" id="AHKC01017952">
    <property type="protein sequence ID" value="EKF27524.1"/>
    <property type="molecule type" value="Genomic_DNA"/>
</dbReference>
<dbReference type="InterPro" id="IPR008377">
    <property type="entry name" value="Sialidase_trypan"/>
</dbReference>
<dbReference type="GO" id="GO:0004308">
    <property type="term" value="F:exo-alpha-sialidase activity"/>
    <property type="evidence" value="ECO:0007669"/>
    <property type="project" value="InterPro"/>
</dbReference>
<dbReference type="InterPro" id="IPR055239">
    <property type="entry name" value="TS_C"/>
</dbReference>
<dbReference type="InterPro" id="IPR013320">
    <property type="entry name" value="ConA-like_dom_sf"/>
</dbReference>
<dbReference type="Pfam" id="PF22925">
    <property type="entry name" value="TS_C"/>
    <property type="match status" value="1"/>
</dbReference>
<dbReference type="Pfam" id="PF11052">
    <property type="entry name" value="Tr-sialidase_C"/>
    <property type="match status" value="1"/>
</dbReference>
<evidence type="ECO:0000256" key="1">
    <source>
        <dbReference type="SAM" id="MobiDB-lite"/>
    </source>
</evidence>
<proteinExistence type="predicted"/>
<dbReference type="Proteomes" id="UP000007350">
    <property type="component" value="Unassembled WGS sequence"/>
</dbReference>
<dbReference type="Gene3D" id="2.60.120.200">
    <property type="match status" value="1"/>
</dbReference>
<dbReference type="PRINTS" id="PR01803">
    <property type="entry name" value="TCSIALIDASE"/>
</dbReference>
<dbReference type="InterPro" id="IPR021287">
    <property type="entry name" value="Trans-sialidase_CS"/>
</dbReference>
<sequence>YNSEKKWKLLCGDTNAKEDSRDWESKKTQHVVILLRNGTRGSAYVDGKHVGDVQCEWENNEDKNISHFYIGGDGGSAGSEKDVSVTVKNVLLYNRQLDETEVKALNANKVPIPNPEERKAEVGDASSAKVSAPAAQGTVSSSAPGGPRPSEEESLRAVNGANGQGEGQIPPQEGDVNAAALSSSLGNVSHGKNGDASTVSGSGILPSLLLLLLGLWGLRLCEE</sequence>
<keyword evidence="4" id="KW-1185">Reference proteome</keyword>
<dbReference type="SUPFAM" id="SSF49899">
    <property type="entry name" value="Concanavalin A-like lectins/glucanases"/>
    <property type="match status" value="1"/>
</dbReference>
<name>K2MPF4_TRYCR</name>
<dbReference type="AlphaFoldDB" id="K2MPF4"/>
<gene>
    <name evidence="3" type="ORF">MOQ_008750</name>
</gene>